<keyword evidence="3" id="KW-1185">Reference proteome</keyword>
<dbReference type="Pfam" id="PF10592">
    <property type="entry name" value="AIPR"/>
    <property type="match status" value="1"/>
</dbReference>
<dbReference type="AlphaFoldDB" id="A0A2K2FUR3"/>
<comment type="caution">
    <text evidence="2">The sequence shown here is derived from an EMBL/GenBank/DDBJ whole genome shotgun (WGS) entry which is preliminary data.</text>
</comment>
<organism evidence="2 3">
    <name type="scientific">Novosphingobium guangzhouense</name>
    <dbReference type="NCBI Taxonomy" id="1850347"/>
    <lineage>
        <taxon>Bacteria</taxon>
        <taxon>Pseudomonadati</taxon>
        <taxon>Pseudomonadota</taxon>
        <taxon>Alphaproteobacteria</taxon>
        <taxon>Sphingomonadales</taxon>
        <taxon>Sphingomonadaceae</taxon>
        <taxon>Novosphingobium</taxon>
    </lineage>
</organism>
<evidence type="ECO:0000313" key="3">
    <source>
        <dbReference type="Proteomes" id="UP000236327"/>
    </source>
</evidence>
<evidence type="ECO:0000259" key="1">
    <source>
        <dbReference type="Pfam" id="PF10592"/>
    </source>
</evidence>
<accession>A0A2K2FUR3</accession>
<proteinExistence type="predicted"/>
<sequence>MTQLRVKQLTKHLADRYEPHLDLSDIKPSDPQRMDKVLSRCLAAHAIFMRTDCSPEEAARSVWDGSDDNGIDAVFADHSDDRLIIVQAKFIKAGTGEPDADEVGTFADGVRDIIEENTENFAARLHSKLVDAANVILTPGCTIEIVLVSTGKSELARHATVKLDRILRDLNGAPDQEPLAAKQVLGLEEVYSSFLSSNISGRITVDATITDWARIAHPYAAYFGVIDGYQLKTWWLGHGKRLVAKNIRHSLGDTDVNAGIASTATFEPENFWYFNNGITLVADEAIRAPAAAASRAAGNFQFKGASIVNGAQTVSTLAGVPSDEELGKVRVPIRVILLKDAPLGFGTEVTRTNNLQNRVEGRDFAAQDPEQMRLQKEMSVEGVEYQISRSEDVVKSPHACELLEATTALACASGDAALAVQVKTGIGRFFNDLSRAPYKAVFNATLSGARTFNAILVLREIDKWIDKTRATIGKRSGFPWGVLIHGNRVLAAGVFQRIGGTVLNQPIEDFRAVLPSLDVAIRCQEVHIAMVEILEEDFPGKFLAILFKSPVSSKQVFDQSLAKLAATPVAV</sequence>
<gene>
    <name evidence="2" type="ORF">A8V01_09150</name>
</gene>
<dbReference type="Proteomes" id="UP000236327">
    <property type="component" value="Unassembled WGS sequence"/>
</dbReference>
<dbReference type="EMBL" id="LYMM01000073">
    <property type="protein sequence ID" value="PNU02535.1"/>
    <property type="molecule type" value="Genomic_DNA"/>
</dbReference>
<evidence type="ECO:0000313" key="2">
    <source>
        <dbReference type="EMBL" id="PNU02535.1"/>
    </source>
</evidence>
<dbReference type="InterPro" id="IPR018891">
    <property type="entry name" value="AIPR_C"/>
</dbReference>
<name>A0A2K2FUR3_9SPHN</name>
<feature type="domain" description="Abortive phage infection protein C-terminal" evidence="1">
    <location>
        <begin position="245"/>
        <end position="388"/>
    </location>
</feature>
<reference evidence="2 3" key="1">
    <citation type="submission" date="2016-05" db="EMBL/GenBank/DDBJ databases">
        <title>Complete genome sequence of Novosphingobium guangzhouense SA925(T).</title>
        <authorList>
            <person name="Sha S."/>
        </authorList>
    </citation>
    <scope>NUCLEOTIDE SEQUENCE [LARGE SCALE GENOMIC DNA]</scope>
    <source>
        <strain evidence="2 3">SA925</strain>
    </source>
</reference>
<dbReference type="RefSeq" id="WP_103098704.1">
    <property type="nucleotide sequence ID" value="NZ_LYMM01000073.1"/>
</dbReference>
<dbReference type="OrthoDB" id="9806213at2"/>
<protein>
    <recommendedName>
        <fullName evidence="1">Abortive phage infection protein C-terminal domain-containing protein</fullName>
    </recommendedName>
</protein>